<dbReference type="SUPFAM" id="SSF51445">
    <property type="entry name" value="(Trans)glycosidases"/>
    <property type="match status" value="1"/>
</dbReference>
<name>A0A844G5F5_9BACT</name>
<reference evidence="2 3" key="1">
    <citation type="submission" date="2019-08" db="EMBL/GenBank/DDBJ databases">
        <title>In-depth cultivation of the pig gut microbiome towards novel bacterial diversity and tailored functional studies.</title>
        <authorList>
            <person name="Wylensek D."/>
            <person name="Hitch T.C.A."/>
            <person name="Clavel T."/>
        </authorList>
    </citation>
    <scope>NUCLEOTIDE SEQUENCE [LARGE SCALE GENOMIC DNA]</scope>
    <source>
        <strain evidence="2 3">BBE-744-WT-12</strain>
    </source>
</reference>
<dbReference type="Gene3D" id="2.60.120.260">
    <property type="entry name" value="Galactose-binding domain-like"/>
    <property type="match status" value="3"/>
</dbReference>
<dbReference type="InterPro" id="IPR017853">
    <property type="entry name" value="GH"/>
</dbReference>
<organism evidence="2 3">
    <name type="scientific">Victivallis lenta</name>
    <dbReference type="NCBI Taxonomy" id="2606640"/>
    <lineage>
        <taxon>Bacteria</taxon>
        <taxon>Pseudomonadati</taxon>
        <taxon>Lentisphaerota</taxon>
        <taxon>Lentisphaeria</taxon>
        <taxon>Victivallales</taxon>
        <taxon>Victivallaceae</taxon>
        <taxon>Victivallis</taxon>
    </lineage>
</organism>
<keyword evidence="3" id="KW-1185">Reference proteome</keyword>
<evidence type="ECO:0000256" key="1">
    <source>
        <dbReference type="SAM" id="SignalP"/>
    </source>
</evidence>
<dbReference type="EMBL" id="VUNS01000015">
    <property type="protein sequence ID" value="MST98125.1"/>
    <property type="molecule type" value="Genomic_DNA"/>
</dbReference>
<evidence type="ECO:0000313" key="3">
    <source>
        <dbReference type="Proteomes" id="UP000435649"/>
    </source>
</evidence>
<accession>A0A844G5F5</accession>
<feature type="chain" id="PRO_5032910909" description="Carbohydrate binding protein" evidence="1">
    <location>
        <begin position="21"/>
        <end position="1078"/>
    </location>
</feature>
<gene>
    <name evidence="2" type="ORF">FYJ85_13860</name>
</gene>
<protein>
    <recommendedName>
        <fullName evidence="4">Carbohydrate binding protein</fullName>
    </recommendedName>
</protein>
<keyword evidence="1" id="KW-0732">Signal</keyword>
<dbReference type="Proteomes" id="UP000435649">
    <property type="component" value="Unassembled WGS sequence"/>
</dbReference>
<dbReference type="AlphaFoldDB" id="A0A844G5F5"/>
<feature type="signal peptide" evidence="1">
    <location>
        <begin position="1"/>
        <end position="20"/>
    </location>
</feature>
<evidence type="ECO:0008006" key="4">
    <source>
        <dbReference type="Google" id="ProtNLM"/>
    </source>
</evidence>
<evidence type="ECO:0000313" key="2">
    <source>
        <dbReference type="EMBL" id="MST98125.1"/>
    </source>
</evidence>
<dbReference type="Gene3D" id="3.20.20.80">
    <property type="entry name" value="Glycosidases"/>
    <property type="match status" value="1"/>
</dbReference>
<comment type="caution">
    <text evidence="2">The sequence shown here is derived from an EMBL/GenBank/DDBJ whole genome shotgun (WGS) entry which is preliminary data.</text>
</comment>
<proteinExistence type="predicted"/>
<sequence length="1078" mass="119347">MKRISLIAAALFGGSMILAAAEYAGKANLDKWSFLIEKYGSRQNGVLSLDSPEAGQTPYASIGGIRLRNGCTYILTARVKAAPGTQFRIYIENPKKWENKLLGPATGDGEWSEIRGSFTFHDVETAPSHAVFQLLGAGHAELRSLTIEPAPPEKPGEPREFLGGTTAPDWGIQPAGSGRIRDGKLTMNAPGTAVLGNLAVKDMQPYECVVRVRSTPGTHYRMYIENASNGVWQNVMIAEADGDGSSRVFRGYFTFRKPDAPSYFVCQFTGRGELELESVRLTGLEPVPPGKLRNGDFSRGAASWELGEAGAIEAGELHVAVRENGVVRRVRQYAIPVESSRRYRISYDVRGTGAGDANAFHWFRVYPEEIPSGEAEKQFQSCMNYPQRKSIEFVVPPRRETITLAVEVRGPAAVAFDHFRLEEVVERKAPGEIKLDLPFAFRDGIFSTTPDRKISGTIEINTPKAAKWTLLAAGKSIQPEGKRFEFTPPAGKTQFPLELILFDEKGGEIARSSKTLHIYPHRPNEVAFTRDGYLVVGGKRFFPIGHTETTGRGGFDFEFREFAAAGFNTVSLQATPAILDAAQKHGIKILRSLPLAIAGKTPEQRAAMRELLKRDIELQSSHPALLGYFGADEPAWIGVPFDGLKEVYELTRSVDPWHPSWINEAPIVTNLRDLRRYSQAADIGGIDIYPVPEGGAHGSLEEDRGLTAVGKFTDICRRVVDHRKPVWMVLQAFAWGQCHNPELPPEQAVYPTWEQSRFMAYNAITHGATGIIYHYLPYAKVLGEEFWRDLRRVTRELNYASDIITADTCFDSPLKTDCANIRFLHKKLNGNDYLIITNEGRLPVSANFAGFPAKAAELHVLLEDERKIPVKGGAFRLDLPARGVAVLSPQPFAPREKIYREEGMRPYNAPAEEDAESALLKHGSWIWRKCETPAGSRSFFRRSFDGEKVRKAELYVTADDFYRFRLNGRPAGSDEPGRYLRGGWNSIEHYDLTPLMHAGKNLLEFEAWDGGAVPCGFHAVLKLTMHDGSEHTDGSSAAWESAADAGGPYAPSVEIAPFGGAPWGRRIIVQEGNSAHRE</sequence>
<dbReference type="RefSeq" id="WP_154419258.1">
    <property type="nucleotide sequence ID" value="NZ_VUNS01000015.1"/>
</dbReference>